<dbReference type="AlphaFoldDB" id="A0A318SWJ3"/>
<evidence type="ECO:0000256" key="2">
    <source>
        <dbReference type="SAM" id="SignalP"/>
    </source>
</evidence>
<comment type="caution">
    <text evidence="3">The sequence shown here is derived from an EMBL/GenBank/DDBJ whole genome shotgun (WGS) entry which is preliminary data.</text>
</comment>
<sequence>MSPLALLLAVLLLVPLSAAAQDEAAGPRIPRGAPESAQRPPEQIVLGLSQDEVAITATFDGSDLLIFGAIRRVAEMDLDDLGVIVTVAGPSVPATVFRKERRLGIWINSNAVNVSQAPSFYAVAGTAPLDDILSATENLRQSVTIPRAIRAIGNSVENSGDYIAALIRLRQDDDLYQLLDEGVDLAEGTLFSTRIALPANIVEGNYTVRILLTRSGTVVDTYSTTIGVQKVGLERWLFNFAHEQAFFYGLTSLILAIAAGWAASALFGRLRR</sequence>
<keyword evidence="1" id="KW-0812">Transmembrane</keyword>
<gene>
    <name evidence="3" type="ORF">DFP88_102572</name>
</gene>
<reference evidence="3 4" key="1">
    <citation type="submission" date="2018-06" db="EMBL/GenBank/DDBJ databases">
        <title>Genomic Encyclopedia of Type Strains, Phase III (KMG-III): the genomes of soil and plant-associated and newly described type strains.</title>
        <authorList>
            <person name="Whitman W."/>
        </authorList>
    </citation>
    <scope>NUCLEOTIDE SEQUENCE [LARGE SCALE GENOMIC DNA]</scope>
    <source>
        <strain evidence="3 4">CECT 9025</strain>
    </source>
</reference>
<dbReference type="Pfam" id="PF09608">
    <property type="entry name" value="Alph_Pro_TM"/>
    <property type="match status" value="1"/>
</dbReference>
<dbReference type="OrthoDB" id="9815212at2"/>
<feature type="chain" id="PRO_5016442179" evidence="2">
    <location>
        <begin position="21"/>
        <end position="272"/>
    </location>
</feature>
<keyword evidence="1" id="KW-1133">Transmembrane helix</keyword>
<proteinExistence type="predicted"/>
<dbReference type="InterPro" id="IPR019088">
    <property type="entry name" value="CHP02186-rel_TM"/>
</dbReference>
<accession>A0A318SWJ3</accession>
<dbReference type="RefSeq" id="WP_110813824.1">
    <property type="nucleotide sequence ID" value="NZ_QJTE01000002.1"/>
</dbReference>
<evidence type="ECO:0000313" key="4">
    <source>
        <dbReference type="Proteomes" id="UP000248311"/>
    </source>
</evidence>
<dbReference type="EMBL" id="QJTE01000002">
    <property type="protein sequence ID" value="PYE84769.1"/>
    <property type="molecule type" value="Genomic_DNA"/>
</dbReference>
<keyword evidence="2" id="KW-0732">Signal</keyword>
<organism evidence="3 4">
    <name type="scientific">Pseudoroseicyclus aestuarii</name>
    <dbReference type="NCBI Taxonomy" id="1795041"/>
    <lineage>
        <taxon>Bacteria</taxon>
        <taxon>Pseudomonadati</taxon>
        <taxon>Pseudomonadota</taxon>
        <taxon>Alphaproteobacteria</taxon>
        <taxon>Rhodobacterales</taxon>
        <taxon>Paracoccaceae</taxon>
        <taxon>Pseudoroseicyclus</taxon>
    </lineage>
</organism>
<keyword evidence="1" id="KW-0472">Membrane</keyword>
<keyword evidence="4" id="KW-1185">Reference proteome</keyword>
<evidence type="ECO:0000256" key="1">
    <source>
        <dbReference type="SAM" id="Phobius"/>
    </source>
</evidence>
<protein>
    <submittedName>
        <fullName evidence="3">Uncharacterized protein (TIGR02186 family)</fullName>
    </submittedName>
</protein>
<dbReference type="Proteomes" id="UP000248311">
    <property type="component" value="Unassembled WGS sequence"/>
</dbReference>
<feature type="signal peptide" evidence="2">
    <location>
        <begin position="1"/>
        <end position="20"/>
    </location>
</feature>
<evidence type="ECO:0000313" key="3">
    <source>
        <dbReference type="EMBL" id="PYE84769.1"/>
    </source>
</evidence>
<feature type="transmembrane region" description="Helical" evidence="1">
    <location>
        <begin position="245"/>
        <end position="267"/>
    </location>
</feature>
<name>A0A318SWJ3_9RHOB</name>